<accession>W7IZ85</accession>
<organism evidence="10 11">
    <name type="scientific">Actinokineospora spheciospongiae</name>
    <dbReference type="NCBI Taxonomy" id="909613"/>
    <lineage>
        <taxon>Bacteria</taxon>
        <taxon>Bacillati</taxon>
        <taxon>Actinomycetota</taxon>
        <taxon>Actinomycetes</taxon>
        <taxon>Pseudonocardiales</taxon>
        <taxon>Pseudonocardiaceae</taxon>
        <taxon>Actinokineospora</taxon>
    </lineage>
</organism>
<dbReference type="InterPro" id="IPR001080">
    <property type="entry name" value="3Fe4S_ferredoxin"/>
</dbReference>
<evidence type="ECO:0000256" key="6">
    <source>
        <dbReference type="ARBA" id="ARBA00023014"/>
    </source>
</evidence>
<evidence type="ECO:0000259" key="9">
    <source>
        <dbReference type="PROSITE" id="PS51379"/>
    </source>
</evidence>
<keyword evidence="5 8" id="KW-0408">Iron</keyword>
<dbReference type="SUPFAM" id="SSF54862">
    <property type="entry name" value="4Fe-4S ferredoxins"/>
    <property type="match status" value="1"/>
</dbReference>
<evidence type="ECO:0000256" key="2">
    <source>
        <dbReference type="ARBA" id="ARBA00022448"/>
    </source>
</evidence>
<dbReference type="OrthoDB" id="14703at2"/>
<dbReference type="InterPro" id="IPR051269">
    <property type="entry name" value="Fe-S_cluster_ET"/>
</dbReference>
<dbReference type="Pfam" id="PF13370">
    <property type="entry name" value="Fer4_13"/>
    <property type="match status" value="1"/>
</dbReference>
<evidence type="ECO:0000256" key="4">
    <source>
        <dbReference type="ARBA" id="ARBA00022982"/>
    </source>
</evidence>
<dbReference type="GO" id="GO:0005506">
    <property type="term" value="F:iron ion binding"/>
    <property type="evidence" value="ECO:0007669"/>
    <property type="project" value="UniProtKB-UniRule"/>
</dbReference>
<dbReference type="STRING" id="909613.UO65_5310"/>
<dbReference type="PROSITE" id="PS51379">
    <property type="entry name" value="4FE4S_FER_2"/>
    <property type="match status" value="1"/>
</dbReference>
<keyword evidence="4 8" id="KW-0249">Electron transport</keyword>
<accession>A0A8E3BHE7</accession>
<dbReference type="RefSeq" id="WP_035287527.1">
    <property type="nucleotide sequence ID" value="NZ_AYXG01000206.1"/>
</dbReference>
<evidence type="ECO:0000256" key="1">
    <source>
        <dbReference type="ARBA" id="ARBA00001927"/>
    </source>
</evidence>
<dbReference type="InterPro" id="IPR017896">
    <property type="entry name" value="4Fe4S_Fe-S-bd"/>
</dbReference>
<dbReference type="GO" id="GO:0009055">
    <property type="term" value="F:electron transfer activity"/>
    <property type="evidence" value="ECO:0007669"/>
    <property type="project" value="UniProtKB-UniRule"/>
</dbReference>
<evidence type="ECO:0000256" key="3">
    <source>
        <dbReference type="ARBA" id="ARBA00022723"/>
    </source>
</evidence>
<dbReference type="Proteomes" id="UP000019277">
    <property type="component" value="Unassembled WGS sequence"/>
</dbReference>
<gene>
    <name evidence="10" type="ORF">UO65_5310</name>
</gene>
<proteinExistence type="predicted"/>
<dbReference type="PANTHER" id="PTHR36923">
    <property type="entry name" value="FERREDOXIN"/>
    <property type="match status" value="1"/>
</dbReference>
<keyword evidence="6 8" id="KW-0411">Iron-sulfur</keyword>
<sequence>MRIDVDSGRCVGAGQCVLAAPALFDQDEAAMVVLLNGEPTGDEVDAAQEAENVCPSGAITLTT</sequence>
<comment type="caution">
    <text evidence="10">The sequence shown here is derived from an EMBL/GenBank/DDBJ whole genome shotgun (WGS) entry which is preliminary data.</text>
</comment>
<name>W7IZ85_9PSEU</name>
<dbReference type="eggNOG" id="COG1141">
    <property type="taxonomic scope" value="Bacteria"/>
</dbReference>
<evidence type="ECO:0000256" key="8">
    <source>
        <dbReference type="RuleBase" id="RU368020"/>
    </source>
</evidence>
<dbReference type="EMBL" id="AYXG01000206">
    <property type="protein sequence ID" value="EWC59364.1"/>
    <property type="molecule type" value="Genomic_DNA"/>
</dbReference>
<feature type="domain" description="4Fe-4S ferredoxin-type" evidence="9">
    <location>
        <begin position="1"/>
        <end position="29"/>
    </location>
</feature>
<dbReference type="AlphaFoldDB" id="W7IZ85"/>
<protein>
    <recommendedName>
        <fullName evidence="8">Ferredoxin</fullName>
    </recommendedName>
</protein>
<reference evidence="10 11" key="1">
    <citation type="journal article" date="2014" name="Genome Announc.">
        <title>Draft Genome Sequence of the Antitrypanosomally Active Sponge-Associated Bacterium Actinokineospora sp. Strain EG49.</title>
        <authorList>
            <person name="Harjes J."/>
            <person name="Ryu T."/>
            <person name="Abdelmohsen U.R."/>
            <person name="Moitinho-Silva L."/>
            <person name="Horn H."/>
            <person name="Ravasi T."/>
            <person name="Hentschel U."/>
        </authorList>
    </citation>
    <scope>NUCLEOTIDE SEQUENCE [LARGE SCALE GENOMIC DNA]</scope>
    <source>
        <strain evidence="10 11">EG49</strain>
    </source>
</reference>
<keyword evidence="3 8" id="KW-0479">Metal-binding</keyword>
<comment type="function">
    <text evidence="8">Ferredoxins are iron-sulfur proteins that transfer electrons in a wide variety of metabolic reactions.</text>
</comment>
<dbReference type="PATRIC" id="fig|909613.9.peg.5304"/>
<keyword evidence="2 8" id="KW-0813">Transport</keyword>
<evidence type="ECO:0000313" key="10">
    <source>
        <dbReference type="EMBL" id="EWC59364.1"/>
    </source>
</evidence>
<comment type="cofactor">
    <cofactor evidence="1">
        <name>[3Fe-4S] cluster</name>
        <dbReference type="ChEBI" id="CHEBI:21137"/>
    </cofactor>
</comment>
<keyword evidence="7" id="KW-0003">3Fe-4S</keyword>
<dbReference type="PANTHER" id="PTHR36923:SF3">
    <property type="entry name" value="FERREDOXIN"/>
    <property type="match status" value="1"/>
</dbReference>
<evidence type="ECO:0000256" key="5">
    <source>
        <dbReference type="ARBA" id="ARBA00023004"/>
    </source>
</evidence>
<dbReference type="Gene3D" id="3.30.70.20">
    <property type="match status" value="1"/>
</dbReference>
<evidence type="ECO:0000313" key="11">
    <source>
        <dbReference type="Proteomes" id="UP000019277"/>
    </source>
</evidence>
<dbReference type="GO" id="GO:0051538">
    <property type="term" value="F:3 iron, 4 sulfur cluster binding"/>
    <property type="evidence" value="ECO:0007669"/>
    <property type="project" value="UniProtKB-KW"/>
</dbReference>
<evidence type="ECO:0000256" key="7">
    <source>
        <dbReference type="ARBA" id="ARBA00023291"/>
    </source>
</evidence>
<keyword evidence="11" id="KW-1185">Reference proteome</keyword>
<dbReference type="PRINTS" id="PR00352">
    <property type="entry name" value="3FE4SFRDOXIN"/>
</dbReference>